<evidence type="ECO:0000313" key="3">
    <source>
        <dbReference type="Proteomes" id="UP001596391"/>
    </source>
</evidence>
<protein>
    <submittedName>
        <fullName evidence="2">DUF3147 family protein</fullName>
    </submittedName>
</protein>
<keyword evidence="3" id="KW-1185">Reference proteome</keyword>
<name>A0ABW1ZCF4_9BACT</name>
<feature type="transmembrane region" description="Helical" evidence="1">
    <location>
        <begin position="61"/>
        <end position="82"/>
    </location>
</feature>
<comment type="caution">
    <text evidence="2">The sequence shown here is derived from an EMBL/GenBank/DDBJ whole genome shotgun (WGS) entry which is preliminary data.</text>
</comment>
<accession>A0ABW1ZCF4</accession>
<gene>
    <name evidence="2" type="ORF">ACFQBQ_16680</name>
</gene>
<evidence type="ECO:0000256" key="1">
    <source>
        <dbReference type="SAM" id="Phobius"/>
    </source>
</evidence>
<feature type="transmembrane region" description="Helical" evidence="1">
    <location>
        <begin position="32"/>
        <end position="49"/>
    </location>
</feature>
<organism evidence="2 3">
    <name type="scientific">Granulicella cerasi</name>
    <dbReference type="NCBI Taxonomy" id="741063"/>
    <lineage>
        <taxon>Bacteria</taxon>
        <taxon>Pseudomonadati</taxon>
        <taxon>Acidobacteriota</taxon>
        <taxon>Terriglobia</taxon>
        <taxon>Terriglobales</taxon>
        <taxon>Acidobacteriaceae</taxon>
        <taxon>Granulicella</taxon>
    </lineage>
</organism>
<sequence length="115" mass="12310">MSDILIRFLVGGLLVSCFSTLADILRPKSFAGLLGAAPSVALATLALTIHHDGKIYAAMEARSMLGGAAGFLVYALGVSWLLRRYRPSALSAAVSMMPFWFVVFLGLWYALGATR</sequence>
<evidence type="ECO:0000313" key="2">
    <source>
        <dbReference type="EMBL" id="MFC6647176.1"/>
    </source>
</evidence>
<feature type="transmembrane region" description="Helical" evidence="1">
    <location>
        <begin position="88"/>
        <end position="111"/>
    </location>
</feature>
<dbReference type="RefSeq" id="WP_263370910.1">
    <property type="nucleotide sequence ID" value="NZ_JAGSYD010000002.1"/>
</dbReference>
<keyword evidence="1" id="KW-0472">Membrane</keyword>
<proteinExistence type="predicted"/>
<dbReference type="EMBL" id="JBHSWI010000001">
    <property type="protein sequence ID" value="MFC6647176.1"/>
    <property type="molecule type" value="Genomic_DNA"/>
</dbReference>
<dbReference type="Proteomes" id="UP001596391">
    <property type="component" value="Unassembled WGS sequence"/>
</dbReference>
<reference evidence="3" key="1">
    <citation type="journal article" date="2019" name="Int. J. Syst. Evol. Microbiol.">
        <title>The Global Catalogue of Microorganisms (GCM) 10K type strain sequencing project: providing services to taxonomists for standard genome sequencing and annotation.</title>
        <authorList>
            <consortium name="The Broad Institute Genomics Platform"/>
            <consortium name="The Broad Institute Genome Sequencing Center for Infectious Disease"/>
            <person name="Wu L."/>
            <person name="Ma J."/>
        </authorList>
    </citation>
    <scope>NUCLEOTIDE SEQUENCE [LARGE SCALE GENOMIC DNA]</scope>
    <source>
        <strain evidence="3">CGMCC 1.16026</strain>
    </source>
</reference>
<keyword evidence="1" id="KW-1133">Transmembrane helix</keyword>
<dbReference type="Pfam" id="PF11345">
    <property type="entry name" value="DUF3147"/>
    <property type="match status" value="1"/>
</dbReference>
<dbReference type="InterPro" id="IPR021493">
    <property type="entry name" value="DUF3147"/>
</dbReference>
<keyword evidence="1" id="KW-0812">Transmembrane</keyword>